<feature type="transmembrane region" description="Helical" evidence="1">
    <location>
        <begin position="190"/>
        <end position="212"/>
    </location>
</feature>
<dbReference type="Pfam" id="PF13630">
    <property type="entry name" value="SdpI"/>
    <property type="match status" value="1"/>
</dbReference>
<dbReference type="GO" id="GO:0009636">
    <property type="term" value="P:response to toxic substance"/>
    <property type="evidence" value="ECO:0007669"/>
    <property type="project" value="TreeGrafter"/>
</dbReference>
<protein>
    <recommendedName>
        <fullName evidence="2">DUF1648 domain-containing protein</fullName>
    </recommendedName>
</protein>
<keyword evidence="1" id="KW-0472">Membrane</keyword>
<dbReference type="OrthoDB" id="9808690at2"/>
<dbReference type="eggNOG" id="COG5658">
    <property type="taxonomic scope" value="Bacteria"/>
</dbReference>
<feature type="transmembrane region" description="Helical" evidence="1">
    <location>
        <begin position="51"/>
        <end position="70"/>
    </location>
</feature>
<gene>
    <name evidence="3" type="ORF">EL26_18800</name>
</gene>
<keyword evidence="1" id="KW-1133">Transmembrane helix</keyword>
<feature type="transmembrane region" description="Helical" evidence="1">
    <location>
        <begin position="7"/>
        <end position="25"/>
    </location>
</feature>
<evidence type="ECO:0000313" key="3">
    <source>
        <dbReference type="EMBL" id="KEO81887.1"/>
    </source>
</evidence>
<comment type="caution">
    <text evidence="3">The sequence shown here is derived from an EMBL/GenBank/DDBJ whole genome shotgun (WGS) entry which is preliminary data.</text>
</comment>
<feature type="domain" description="DUF1648" evidence="2">
    <location>
        <begin position="15"/>
        <end position="59"/>
    </location>
</feature>
<sequence length="220" mass="24594">MKIQWGFRDVLLALIGLVPVVWYLIEWNALPDPMATHFTLTGDVDGSMSKGSFFALMTVLTLGMPVFMKIPRRIDPRAQNYESFAGVLELFRMAVTLLLAAVTIVTILFNLGYPMNMKMVAMLGLGALFILLGNYMGQVRPNYFIGIKTPWTLTNEDVWKRTHRASGPLIVVTGLISLVCAFLPTGLGVWIFGAALVVTMLIFPFAYSYMLWKKLMTEGK</sequence>
<dbReference type="InterPro" id="IPR025962">
    <property type="entry name" value="SdpI/YhfL"/>
</dbReference>
<dbReference type="EMBL" id="JMIR01000031">
    <property type="protein sequence ID" value="KEO81887.1"/>
    <property type="molecule type" value="Genomic_DNA"/>
</dbReference>
<dbReference type="Proteomes" id="UP000027931">
    <property type="component" value="Unassembled WGS sequence"/>
</dbReference>
<dbReference type="AlphaFoldDB" id="A0A074M7A0"/>
<evidence type="ECO:0000256" key="1">
    <source>
        <dbReference type="SAM" id="Phobius"/>
    </source>
</evidence>
<dbReference type="STRING" id="1157490.EL26_18800"/>
<dbReference type="PANTHER" id="PTHR37810">
    <property type="entry name" value="IMMUNITY PROTEIN SDPI"/>
    <property type="match status" value="1"/>
</dbReference>
<dbReference type="PIRSF" id="PIRSF038959">
    <property type="entry name" value="SdpI"/>
    <property type="match status" value="1"/>
</dbReference>
<name>A0A074M7A0_9BACL</name>
<proteinExistence type="predicted"/>
<reference evidence="3 4" key="1">
    <citation type="journal article" date="2013" name="Int. J. Syst. Evol. Microbiol.">
        <title>Tumebacillus flagellatus sp. nov., an alpha-amylase/pullulanase-producing bacterium isolated from cassava wastewater.</title>
        <authorList>
            <person name="Wang Q."/>
            <person name="Xie N."/>
            <person name="Qin Y."/>
            <person name="Shen N."/>
            <person name="Zhu J."/>
            <person name="Mi H."/>
            <person name="Huang R."/>
        </authorList>
    </citation>
    <scope>NUCLEOTIDE SEQUENCE [LARGE SCALE GENOMIC DNA]</scope>
    <source>
        <strain evidence="3 4">GST4</strain>
    </source>
</reference>
<dbReference type="InterPro" id="IPR026272">
    <property type="entry name" value="SdpI"/>
</dbReference>
<feature type="transmembrane region" description="Helical" evidence="1">
    <location>
        <begin position="119"/>
        <end position="137"/>
    </location>
</feature>
<feature type="transmembrane region" description="Helical" evidence="1">
    <location>
        <begin position="165"/>
        <end position="184"/>
    </location>
</feature>
<accession>A0A074M7A0</accession>
<dbReference type="InterPro" id="IPR012867">
    <property type="entry name" value="DUF1648"/>
</dbReference>
<evidence type="ECO:0000313" key="4">
    <source>
        <dbReference type="Proteomes" id="UP000027931"/>
    </source>
</evidence>
<feature type="transmembrane region" description="Helical" evidence="1">
    <location>
        <begin position="90"/>
        <end position="113"/>
    </location>
</feature>
<organism evidence="3 4">
    <name type="scientific">Tumebacillus flagellatus</name>
    <dbReference type="NCBI Taxonomy" id="1157490"/>
    <lineage>
        <taxon>Bacteria</taxon>
        <taxon>Bacillati</taxon>
        <taxon>Bacillota</taxon>
        <taxon>Bacilli</taxon>
        <taxon>Bacillales</taxon>
        <taxon>Alicyclobacillaceae</taxon>
        <taxon>Tumebacillus</taxon>
    </lineage>
</organism>
<evidence type="ECO:0000259" key="2">
    <source>
        <dbReference type="Pfam" id="PF07853"/>
    </source>
</evidence>
<dbReference type="Pfam" id="PF07853">
    <property type="entry name" value="DUF1648"/>
    <property type="match status" value="1"/>
</dbReference>
<keyword evidence="4" id="KW-1185">Reference proteome</keyword>
<dbReference type="PANTHER" id="PTHR37810:SF5">
    <property type="entry name" value="IMMUNITY PROTEIN SDPI"/>
    <property type="match status" value="1"/>
</dbReference>
<keyword evidence="1" id="KW-0812">Transmembrane</keyword>
<dbReference type="RefSeq" id="WP_038092009.1">
    <property type="nucleotide sequence ID" value="NZ_JMIR01000031.1"/>
</dbReference>